<dbReference type="RefSeq" id="WP_091296079.1">
    <property type="nucleotide sequence ID" value="NZ_FMDN01000008.1"/>
</dbReference>
<accession>A0A1C5I7E2</accession>
<dbReference type="OrthoDB" id="4324184at2"/>
<dbReference type="Pfam" id="PF20555">
    <property type="entry name" value="DUF6767"/>
    <property type="match status" value="1"/>
</dbReference>
<dbReference type="STRING" id="47864.GA0070560_10894"/>
<name>A0A1C5I7E2_9ACTN</name>
<dbReference type="Proteomes" id="UP000199408">
    <property type="component" value="Unassembled WGS sequence"/>
</dbReference>
<dbReference type="InterPro" id="IPR046658">
    <property type="entry name" value="DUF6767"/>
</dbReference>
<sequence>MTPRTRVRPDAKCPLRPGQPCTLCQLNVTGPQDCGLVQLVMEDDELREGLHRFQLAARQREGVENPA</sequence>
<organism evidence="1 2">
    <name type="scientific">Micromonospora halophytica</name>
    <dbReference type="NCBI Taxonomy" id="47864"/>
    <lineage>
        <taxon>Bacteria</taxon>
        <taxon>Bacillati</taxon>
        <taxon>Actinomycetota</taxon>
        <taxon>Actinomycetes</taxon>
        <taxon>Micromonosporales</taxon>
        <taxon>Micromonosporaceae</taxon>
        <taxon>Micromonospora</taxon>
    </lineage>
</organism>
<dbReference type="AlphaFoldDB" id="A0A1C5I7E2"/>
<gene>
    <name evidence="1" type="ORF">GA0070560_10894</name>
</gene>
<evidence type="ECO:0000313" key="2">
    <source>
        <dbReference type="Proteomes" id="UP000199408"/>
    </source>
</evidence>
<keyword evidence="2" id="KW-1185">Reference proteome</keyword>
<proteinExistence type="predicted"/>
<protein>
    <submittedName>
        <fullName evidence="1">Uncharacterized protein</fullName>
    </submittedName>
</protein>
<dbReference type="EMBL" id="FMDN01000008">
    <property type="protein sequence ID" value="SCG53806.1"/>
    <property type="molecule type" value="Genomic_DNA"/>
</dbReference>
<reference evidence="2" key="1">
    <citation type="submission" date="2016-06" db="EMBL/GenBank/DDBJ databases">
        <authorList>
            <person name="Varghese N."/>
        </authorList>
    </citation>
    <scope>NUCLEOTIDE SEQUENCE [LARGE SCALE GENOMIC DNA]</scope>
    <source>
        <strain evidence="2">DSM 43171</strain>
    </source>
</reference>
<evidence type="ECO:0000313" key="1">
    <source>
        <dbReference type="EMBL" id="SCG53806.1"/>
    </source>
</evidence>